<keyword evidence="3" id="KW-1185">Reference proteome</keyword>
<protein>
    <submittedName>
        <fullName evidence="2">Uncharacterized protein</fullName>
    </submittedName>
</protein>
<dbReference type="Proteomes" id="UP000008237">
    <property type="component" value="Unassembled WGS sequence"/>
</dbReference>
<feature type="compositionally biased region" description="Basic and acidic residues" evidence="1">
    <location>
        <begin position="64"/>
        <end position="79"/>
    </location>
</feature>
<evidence type="ECO:0000313" key="2">
    <source>
        <dbReference type="EMBL" id="EFN89030.1"/>
    </source>
</evidence>
<feature type="compositionally biased region" description="Basic and acidic residues" evidence="1">
    <location>
        <begin position="193"/>
        <end position="209"/>
    </location>
</feature>
<proteinExistence type="predicted"/>
<feature type="region of interest" description="Disordered" evidence="1">
    <location>
        <begin position="180"/>
        <end position="209"/>
    </location>
</feature>
<feature type="region of interest" description="Disordered" evidence="1">
    <location>
        <begin position="48"/>
        <end position="95"/>
    </location>
</feature>
<sequence>MQPADVLTEEQKHTVQHFKQQLQLETERLQLLLEVLHGTTTLLAMDRGPVAGQHHGGGLAAHQPGDRADESADQREHANRTPGPDTVVKPSRSATKSLSIRISKLQVDDSPVSTMKLLVGSSKSQTSENAQSCRETQSVDFLTPLKGRNVTPKKISLDRPDVSDSNGTNVKVLKSRTISFVDNPKSGMRRKTMFSDKESGHKEKNSSRR</sequence>
<dbReference type="AlphaFoldDB" id="E2B5J9"/>
<accession>E2B5J9</accession>
<dbReference type="EMBL" id="GL445846">
    <property type="protein sequence ID" value="EFN89030.1"/>
    <property type="molecule type" value="Genomic_DNA"/>
</dbReference>
<reference evidence="2 3" key="1">
    <citation type="journal article" date="2010" name="Science">
        <title>Genomic comparison of the ants Camponotus floridanus and Harpegnathos saltator.</title>
        <authorList>
            <person name="Bonasio R."/>
            <person name="Zhang G."/>
            <person name="Ye C."/>
            <person name="Mutti N.S."/>
            <person name="Fang X."/>
            <person name="Qin N."/>
            <person name="Donahue G."/>
            <person name="Yang P."/>
            <person name="Li Q."/>
            <person name="Li C."/>
            <person name="Zhang P."/>
            <person name="Huang Z."/>
            <person name="Berger S.L."/>
            <person name="Reinberg D."/>
            <person name="Wang J."/>
            <person name="Liebig J."/>
        </authorList>
    </citation>
    <scope>NUCLEOTIDE SEQUENCE [LARGE SCALE GENOMIC DNA]</scope>
    <source>
        <strain evidence="2 3">R22 G/1</strain>
    </source>
</reference>
<dbReference type="InParanoid" id="E2B5J9"/>
<organism evidence="3">
    <name type="scientific">Harpegnathos saltator</name>
    <name type="common">Jerdon's jumping ant</name>
    <dbReference type="NCBI Taxonomy" id="610380"/>
    <lineage>
        <taxon>Eukaryota</taxon>
        <taxon>Metazoa</taxon>
        <taxon>Ecdysozoa</taxon>
        <taxon>Arthropoda</taxon>
        <taxon>Hexapoda</taxon>
        <taxon>Insecta</taxon>
        <taxon>Pterygota</taxon>
        <taxon>Neoptera</taxon>
        <taxon>Endopterygota</taxon>
        <taxon>Hymenoptera</taxon>
        <taxon>Apocrita</taxon>
        <taxon>Aculeata</taxon>
        <taxon>Formicoidea</taxon>
        <taxon>Formicidae</taxon>
        <taxon>Ponerinae</taxon>
        <taxon>Ponerini</taxon>
        <taxon>Harpegnathos</taxon>
    </lineage>
</organism>
<evidence type="ECO:0000313" key="3">
    <source>
        <dbReference type="Proteomes" id="UP000008237"/>
    </source>
</evidence>
<evidence type="ECO:0000256" key="1">
    <source>
        <dbReference type="SAM" id="MobiDB-lite"/>
    </source>
</evidence>
<gene>
    <name evidence="2" type="ORF">EAI_03902</name>
</gene>
<name>E2B5J9_HARSA</name>